<dbReference type="InterPro" id="IPR001680">
    <property type="entry name" value="WD40_rpt"/>
</dbReference>
<sequence>MSWLWLCCVECVTQPPGDSISSLCFSPRANFVVATSWDNQVRCWEVARNGTVINSTPKASTSHDQPKDDGTPVFSGGCDKNIYLLRKMPKYIAIYVKSRESSVERDDIKELFSELSMFKKNYDHLPKDIYFGNYKDFVRGNPNYFLTYENGKSAACIQDHLRPNGAHRWDNYMKSPKRDRCGCKPTKEDVKRCFMLEFDRSDNNTAMAASVSTIEAVKGTPVSLNGSGAVASSVPNSSAFFGSNLKKVTSRIHSSSKVSSGSFKIVAIDEDKQTDTDRWKGLVYDISDDQQDITRRKGIL</sequence>
<accession>A0A445ATA2</accession>
<feature type="repeat" description="WD" evidence="1">
    <location>
        <begin position="13"/>
        <end position="54"/>
    </location>
</feature>
<reference evidence="2 3" key="1">
    <citation type="submission" date="2019-01" db="EMBL/GenBank/DDBJ databases">
        <title>Sequencing of cultivated peanut Arachis hypogaea provides insights into genome evolution and oil improvement.</title>
        <authorList>
            <person name="Chen X."/>
        </authorList>
    </citation>
    <scope>NUCLEOTIDE SEQUENCE [LARGE SCALE GENOMIC DNA]</scope>
    <source>
        <strain evidence="3">cv. Fuhuasheng</strain>
        <tissue evidence="2">Leaves</tissue>
    </source>
</reference>
<dbReference type="GO" id="GO:0030244">
    <property type="term" value="P:cellulose biosynthetic process"/>
    <property type="evidence" value="ECO:0007669"/>
    <property type="project" value="InterPro"/>
</dbReference>
<comment type="caution">
    <text evidence="2">The sequence shown here is derived from an EMBL/GenBank/DDBJ whole genome shotgun (WGS) entry which is preliminary data.</text>
</comment>
<dbReference type="EMBL" id="SDMP01000011">
    <property type="protein sequence ID" value="RYR29647.1"/>
    <property type="molecule type" value="Genomic_DNA"/>
</dbReference>
<evidence type="ECO:0000313" key="2">
    <source>
        <dbReference type="EMBL" id="RYR29647.1"/>
    </source>
</evidence>
<keyword evidence="3" id="KW-1185">Reference proteome</keyword>
<dbReference type="Proteomes" id="UP000289738">
    <property type="component" value="Chromosome B01"/>
</dbReference>
<proteinExistence type="predicted"/>
<dbReference type="InterPro" id="IPR011047">
    <property type="entry name" value="Quinoprotein_ADH-like_sf"/>
</dbReference>
<gene>
    <name evidence="2" type="ORF">Ahy_B01g054096</name>
</gene>
<dbReference type="PROSITE" id="PS50082">
    <property type="entry name" value="WD_REPEATS_2"/>
    <property type="match status" value="1"/>
</dbReference>
<dbReference type="InterPro" id="IPR015943">
    <property type="entry name" value="WD40/YVTN_repeat-like_dom_sf"/>
</dbReference>
<name>A0A445ATA2_ARAHY</name>
<keyword evidence="1" id="KW-0853">WD repeat</keyword>
<dbReference type="Gene3D" id="2.130.10.10">
    <property type="entry name" value="YVTN repeat-like/Quinoprotein amine dehydrogenase"/>
    <property type="match status" value="1"/>
</dbReference>
<dbReference type="InterPro" id="IPR044224">
    <property type="entry name" value="KOBITO1-like"/>
</dbReference>
<dbReference type="GO" id="GO:0009737">
    <property type="term" value="P:response to abscisic acid"/>
    <property type="evidence" value="ECO:0007669"/>
    <property type="project" value="InterPro"/>
</dbReference>
<dbReference type="PANTHER" id="PTHR46701:SF7">
    <property type="entry name" value="GLYCOSYLTRANSFERASE-LIKE KOBITO 1"/>
    <property type="match status" value="1"/>
</dbReference>
<dbReference type="SUPFAM" id="SSF50998">
    <property type="entry name" value="Quinoprotein alcohol dehydrogenase-like"/>
    <property type="match status" value="1"/>
</dbReference>
<protein>
    <submittedName>
        <fullName evidence="2">Uncharacterized protein</fullName>
    </submittedName>
</protein>
<evidence type="ECO:0000256" key="1">
    <source>
        <dbReference type="PROSITE-ProRule" id="PRU00221"/>
    </source>
</evidence>
<evidence type="ECO:0000313" key="3">
    <source>
        <dbReference type="Proteomes" id="UP000289738"/>
    </source>
</evidence>
<dbReference type="PANTHER" id="PTHR46701">
    <property type="entry name" value="GLYCOSYLTRANSFERASE-LIKE KOBITO 1"/>
    <property type="match status" value="1"/>
</dbReference>
<dbReference type="Pfam" id="PF00400">
    <property type="entry name" value="WD40"/>
    <property type="match status" value="1"/>
</dbReference>
<dbReference type="AlphaFoldDB" id="A0A445ATA2"/>
<organism evidence="2 3">
    <name type="scientific">Arachis hypogaea</name>
    <name type="common">Peanut</name>
    <dbReference type="NCBI Taxonomy" id="3818"/>
    <lineage>
        <taxon>Eukaryota</taxon>
        <taxon>Viridiplantae</taxon>
        <taxon>Streptophyta</taxon>
        <taxon>Embryophyta</taxon>
        <taxon>Tracheophyta</taxon>
        <taxon>Spermatophyta</taxon>
        <taxon>Magnoliopsida</taxon>
        <taxon>eudicotyledons</taxon>
        <taxon>Gunneridae</taxon>
        <taxon>Pentapetalae</taxon>
        <taxon>rosids</taxon>
        <taxon>fabids</taxon>
        <taxon>Fabales</taxon>
        <taxon>Fabaceae</taxon>
        <taxon>Papilionoideae</taxon>
        <taxon>50 kb inversion clade</taxon>
        <taxon>dalbergioids sensu lato</taxon>
        <taxon>Dalbergieae</taxon>
        <taxon>Pterocarpus clade</taxon>
        <taxon>Arachis</taxon>
    </lineage>
</organism>